<dbReference type="InterPro" id="IPR011764">
    <property type="entry name" value="Biotin_carboxylation_dom"/>
</dbReference>
<dbReference type="Pfam" id="PF02786">
    <property type="entry name" value="CPSase_L_D2"/>
    <property type="match status" value="1"/>
</dbReference>
<dbReference type="Pfam" id="PF02785">
    <property type="entry name" value="Biotin_carb_C"/>
    <property type="match status" value="1"/>
</dbReference>
<gene>
    <name evidence="10" type="primary">MCCA</name>
    <name evidence="10" type="ORF">CLCR_00379</name>
</gene>
<evidence type="ECO:0000256" key="4">
    <source>
        <dbReference type="ARBA" id="ARBA00022840"/>
    </source>
</evidence>
<feature type="domain" description="Biotin carboxylation" evidence="9">
    <location>
        <begin position="37"/>
        <end position="495"/>
    </location>
</feature>
<dbReference type="FunFam" id="3.30.1490.20:FF:000003">
    <property type="entry name" value="acetyl-CoA carboxylase isoform X1"/>
    <property type="match status" value="1"/>
</dbReference>
<dbReference type="InterPro" id="IPR011054">
    <property type="entry name" value="Rudment_hybrid_motif"/>
</dbReference>
<dbReference type="InterPro" id="IPR000089">
    <property type="entry name" value="Biotin_lipoyl"/>
</dbReference>
<feature type="compositionally biased region" description="Basic and acidic residues" evidence="7">
    <location>
        <begin position="606"/>
        <end position="615"/>
    </location>
</feature>
<dbReference type="PROSITE" id="PS50979">
    <property type="entry name" value="BC"/>
    <property type="match status" value="1"/>
</dbReference>
<evidence type="ECO:0000256" key="6">
    <source>
        <dbReference type="PROSITE-ProRule" id="PRU00409"/>
    </source>
</evidence>
<protein>
    <submittedName>
        <fullName evidence="10">Methylcrotonoyl-CoA carboxylase subunit alpha, mitochondrial</fullName>
    </submittedName>
</protein>
<evidence type="ECO:0000256" key="2">
    <source>
        <dbReference type="ARBA" id="ARBA00022598"/>
    </source>
</evidence>
<dbReference type="InterPro" id="IPR016185">
    <property type="entry name" value="PreATP-grasp_dom_sf"/>
</dbReference>
<dbReference type="PROSITE" id="PS00867">
    <property type="entry name" value="CPSASE_2"/>
    <property type="match status" value="1"/>
</dbReference>
<dbReference type="GO" id="GO:0005524">
    <property type="term" value="F:ATP binding"/>
    <property type="evidence" value="ECO:0007669"/>
    <property type="project" value="UniProtKB-UniRule"/>
</dbReference>
<dbReference type="InterPro" id="IPR005479">
    <property type="entry name" value="CPAse_ATP-bd"/>
</dbReference>
<dbReference type="OrthoDB" id="196847at2759"/>
<dbReference type="PROSITE" id="PS00866">
    <property type="entry name" value="CPSASE_1"/>
    <property type="match status" value="1"/>
</dbReference>
<dbReference type="Pfam" id="PF00289">
    <property type="entry name" value="Biotin_carb_N"/>
    <property type="match status" value="1"/>
</dbReference>
<feature type="domain" description="ATP-grasp" evidence="8">
    <location>
        <begin position="158"/>
        <end position="358"/>
    </location>
</feature>
<dbReference type="Gene3D" id="2.40.50.100">
    <property type="match status" value="1"/>
</dbReference>
<evidence type="ECO:0000256" key="1">
    <source>
        <dbReference type="ARBA" id="ARBA00001953"/>
    </source>
</evidence>
<dbReference type="InterPro" id="IPR050856">
    <property type="entry name" value="Biotin_carboxylase_complex"/>
</dbReference>
<keyword evidence="11" id="KW-1185">Reference proteome</keyword>
<dbReference type="VEuPathDB" id="FungiDB:G647_10068"/>
<comment type="cofactor">
    <cofactor evidence="1">
        <name>biotin</name>
        <dbReference type="ChEBI" id="CHEBI:57586"/>
    </cofactor>
</comment>
<dbReference type="CDD" id="cd06850">
    <property type="entry name" value="biotinyl_domain"/>
    <property type="match status" value="1"/>
</dbReference>
<dbReference type="Proteomes" id="UP000094526">
    <property type="component" value="Unassembled WGS sequence"/>
</dbReference>
<dbReference type="STRING" id="86049.A0A1C1CBU6"/>
<dbReference type="eggNOG" id="KOG0238">
    <property type="taxonomic scope" value="Eukaryota"/>
</dbReference>
<accession>A0A1C1CBU6</accession>
<keyword evidence="3 6" id="KW-0547">Nucleotide-binding</keyword>
<dbReference type="InterPro" id="IPR005481">
    <property type="entry name" value="BC-like_N"/>
</dbReference>
<keyword evidence="4 6" id="KW-0067">ATP-binding</keyword>
<organism evidence="10 11">
    <name type="scientific">Cladophialophora carrionii</name>
    <dbReference type="NCBI Taxonomy" id="86049"/>
    <lineage>
        <taxon>Eukaryota</taxon>
        <taxon>Fungi</taxon>
        <taxon>Dikarya</taxon>
        <taxon>Ascomycota</taxon>
        <taxon>Pezizomycotina</taxon>
        <taxon>Eurotiomycetes</taxon>
        <taxon>Chaetothyriomycetidae</taxon>
        <taxon>Chaetothyriales</taxon>
        <taxon>Herpotrichiellaceae</taxon>
        <taxon>Cladophialophora</taxon>
    </lineage>
</organism>
<comment type="caution">
    <text evidence="10">The sequence shown here is derived from an EMBL/GenBank/DDBJ whole genome shotgun (WGS) entry which is preliminary data.</text>
</comment>
<evidence type="ECO:0000259" key="9">
    <source>
        <dbReference type="PROSITE" id="PS50979"/>
    </source>
</evidence>
<reference evidence="11" key="1">
    <citation type="submission" date="2015-07" db="EMBL/GenBank/DDBJ databases">
        <authorList>
            <person name="Teixeira M.M."/>
            <person name="Souza R.C."/>
            <person name="Almeida L.G."/>
            <person name="Vicente V.A."/>
            <person name="de Hoog S."/>
            <person name="Bocca A.L."/>
            <person name="de Almeida S.R."/>
            <person name="Vasconcelos A.T."/>
            <person name="Felipe M.S."/>
        </authorList>
    </citation>
    <scope>NUCLEOTIDE SEQUENCE [LARGE SCALE GENOMIC DNA]</scope>
    <source>
        <strain evidence="11">KSF</strain>
    </source>
</reference>
<dbReference type="SUPFAM" id="SSF51230">
    <property type="entry name" value="Single hybrid motif"/>
    <property type="match status" value="1"/>
</dbReference>
<evidence type="ECO:0000256" key="5">
    <source>
        <dbReference type="ARBA" id="ARBA00023267"/>
    </source>
</evidence>
<evidence type="ECO:0000259" key="8">
    <source>
        <dbReference type="PROSITE" id="PS50975"/>
    </source>
</evidence>
<evidence type="ECO:0000313" key="10">
    <source>
        <dbReference type="EMBL" id="OCT45937.1"/>
    </source>
</evidence>
<proteinExistence type="predicted"/>
<name>A0A1C1CBU6_9EURO</name>
<evidence type="ECO:0000256" key="7">
    <source>
        <dbReference type="SAM" id="MobiDB-lite"/>
    </source>
</evidence>
<dbReference type="AlphaFoldDB" id="A0A1C1CBU6"/>
<dbReference type="SUPFAM" id="SSF52440">
    <property type="entry name" value="PreATP-grasp domain"/>
    <property type="match status" value="1"/>
</dbReference>
<feature type="compositionally biased region" description="Polar residues" evidence="7">
    <location>
        <begin position="589"/>
        <end position="599"/>
    </location>
</feature>
<dbReference type="InterPro" id="IPR011053">
    <property type="entry name" value="Single_hybrid_motif"/>
</dbReference>
<dbReference type="VEuPathDB" id="FungiDB:CLCR_00379"/>
<dbReference type="PANTHER" id="PTHR18866:SF127">
    <property type="match status" value="1"/>
</dbReference>
<sequence>MRQHRSPQAVPEHASATPLRPPLFVAQLPASGEGRRQIRRVLIANRGEIACRIIATCRKLDLTSIAIYAEEDSTSLHVDEADETVNLGSINQADGNPFLNVNLLVEVARSRDVDAIHPGYGYLSENEHFADAVRQAGMVFIGPSSQAMSTLGDKRNSKEYLRNHAPSVPLIPGFTGSSQEVAELEMAAEKVGFPVMLKASAGGGGRGMRIVRERSQLAHELARAQSEAKRSFGSSDCILEKYIEAAKHVEVQIVGDSHGKVLSLWERECSVQRRHQKIIEETPSPFLAPEQRHKMCEVAVQIGELIGYEGAGTVEFVVDASDGSFYFLEVNTRLQVEHPITEEVTGLDIVSLQLFVAAGGSLASLPAVQQIPQQGHAIECRLCAEDPENNFMPQNGTIRLWREVDQHSPTAVRDTRYETAVRTGSAVSIYFDSMIAKIVVWAPTRKMAISKMVKVLANTVCAGVKTNQLFLQTCLLHSSFRDPAYTTSLIPMHLDSLLRNPHVKNAHTGAGDMISMLSLIPGLLLRDMPGQHDAPRPFKHVRSDFRNQYFDPVNVSTTITVPGSVSSPTTTTPMLSVWKTCTQHHEGGPSQSFNVTLTPIPTPTPEAHEDDRSTSEPKTVVAPGLAISRQYHAISHKLRDGSLASAPQYTVQLRKYRPLRTSACGDPPGSKTTSWSTASIAVSINSSTVTAHIATDYSPTTSDSNSNSTASYRTFLCHFPALGTWIEYRSHSLLSYMESLRPALSTASAEGAVSKVVKAPMPCKVLGVLKQNGENVRRGEVVMVIESMKMETNISVSVDGKFGTGVKVGDAVDDGKVLCWVE</sequence>
<dbReference type="GO" id="GO:0046872">
    <property type="term" value="F:metal ion binding"/>
    <property type="evidence" value="ECO:0007669"/>
    <property type="project" value="InterPro"/>
</dbReference>
<dbReference type="PANTHER" id="PTHR18866">
    <property type="entry name" value="CARBOXYLASE:PYRUVATE/ACETYL-COA/PROPIONYL-COA CARBOXYLASE"/>
    <property type="match status" value="1"/>
</dbReference>
<feature type="region of interest" description="Disordered" evidence="7">
    <location>
        <begin position="582"/>
        <end position="618"/>
    </location>
</feature>
<dbReference type="GO" id="GO:0016874">
    <property type="term" value="F:ligase activity"/>
    <property type="evidence" value="ECO:0007669"/>
    <property type="project" value="UniProtKB-KW"/>
</dbReference>
<dbReference type="InterPro" id="IPR005482">
    <property type="entry name" value="Biotin_COase_C"/>
</dbReference>
<dbReference type="SMART" id="SM00878">
    <property type="entry name" value="Biotin_carb_C"/>
    <property type="match status" value="1"/>
</dbReference>
<dbReference type="InterPro" id="IPR011761">
    <property type="entry name" value="ATP-grasp"/>
</dbReference>
<dbReference type="Pfam" id="PF00364">
    <property type="entry name" value="Biotin_lipoyl"/>
    <property type="match status" value="1"/>
</dbReference>
<evidence type="ECO:0000313" key="11">
    <source>
        <dbReference type="Proteomes" id="UP000094526"/>
    </source>
</evidence>
<dbReference type="Gene3D" id="3.30.470.20">
    <property type="entry name" value="ATP-grasp fold, B domain"/>
    <property type="match status" value="1"/>
</dbReference>
<dbReference type="SUPFAM" id="SSF56059">
    <property type="entry name" value="Glutathione synthetase ATP-binding domain-like"/>
    <property type="match status" value="1"/>
</dbReference>
<dbReference type="EMBL" id="LGRB01000017">
    <property type="protein sequence ID" value="OCT45937.1"/>
    <property type="molecule type" value="Genomic_DNA"/>
</dbReference>
<dbReference type="PROSITE" id="PS50975">
    <property type="entry name" value="ATP_GRASP"/>
    <property type="match status" value="1"/>
</dbReference>
<keyword evidence="5" id="KW-0092">Biotin</keyword>
<dbReference type="SUPFAM" id="SSF51246">
    <property type="entry name" value="Rudiment single hybrid motif"/>
    <property type="match status" value="1"/>
</dbReference>
<keyword evidence="2" id="KW-0436">Ligase</keyword>
<evidence type="ECO:0000256" key="3">
    <source>
        <dbReference type="ARBA" id="ARBA00022741"/>
    </source>
</evidence>